<reference evidence="9 10" key="1">
    <citation type="submission" date="2019-03" db="EMBL/GenBank/DDBJ databases">
        <authorList>
            <person name="Kim M.K.M."/>
        </authorList>
    </citation>
    <scope>NUCLEOTIDE SEQUENCE [LARGE SCALE GENOMIC DNA]</scope>
    <source>
        <strain evidence="9 10">18JY15-6</strain>
    </source>
</reference>
<evidence type="ECO:0000256" key="3">
    <source>
        <dbReference type="ARBA" id="ARBA00023027"/>
    </source>
</evidence>
<proteinExistence type="inferred from homology"/>
<keyword evidence="5" id="KW-0547">Nucleotide-binding</keyword>
<dbReference type="PRINTS" id="PR00082">
    <property type="entry name" value="GLFDHDRGNASE"/>
</dbReference>
<dbReference type="InterPro" id="IPR036291">
    <property type="entry name" value="NAD(P)-bd_dom_sf"/>
</dbReference>
<evidence type="ECO:0000256" key="2">
    <source>
        <dbReference type="ARBA" id="ARBA00023002"/>
    </source>
</evidence>
<evidence type="ECO:0000259" key="8">
    <source>
        <dbReference type="SMART" id="SM00839"/>
    </source>
</evidence>
<dbReference type="InterPro" id="IPR006097">
    <property type="entry name" value="Glu/Leu/Phe/Val/Trp_DH_dimer"/>
</dbReference>
<feature type="binding site" evidence="5">
    <location>
        <begin position="230"/>
        <end position="235"/>
    </location>
    <ligand>
        <name>NAD(+)</name>
        <dbReference type="ChEBI" id="CHEBI:57540"/>
    </ligand>
</feature>
<dbReference type="PANTHER" id="PTHR42722:SF1">
    <property type="entry name" value="VALINE DEHYDROGENASE"/>
    <property type="match status" value="1"/>
</dbReference>
<dbReference type="PANTHER" id="PTHR42722">
    <property type="entry name" value="LEUCINE DEHYDROGENASE"/>
    <property type="match status" value="1"/>
</dbReference>
<dbReference type="SUPFAM" id="SSF51735">
    <property type="entry name" value="NAD(P)-binding Rossmann-fold domains"/>
    <property type="match status" value="1"/>
</dbReference>
<dbReference type="Proteomes" id="UP000295453">
    <property type="component" value="Unassembled WGS sequence"/>
</dbReference>
<dbReference type="GO" id="GO:0000166">
    <property type="term" value="F:nucleotide binding"/>
    <property type="evidence" value="ECO:0007669"/>
    <property type="project" value="UniProtKB-KW"/>
</dbReference>
<dbReference type="PIRSF" id="PIRSF000188">
    <property type="entry name" value="Phe_leu_dh"/>
    <property type="match status" value="1"/>
</dbReference>
<evidence type="ECO:0000256" key="6">
    <source>
        <dbReference type="RuleBase" id="RU004417"/>
    </source>
</evidence>
<evidence type="ECO:0000313" key="10">
    <source>
        <dbReference type="Proteomes" id="UP000295453"/>
    </source>
</evidence>
<dbReference type="InterPro" id="IPR006096">
    <property type="entry name" value="Glu/Leu/Phe/Val/Trp_DH_C"/>
</dbReference>
<dbReference type="AlphaFoldDB" id="A0A4R1C0K1"/>
<organism evidence="9 10">
    <name type="scientific">Nocardioides jejuensis</name>
    <dbReference type="NCBI Taxonomy" id="2502782"/>
    <lineage>
        <taxon>Bacteria</taxon>
        <taxon>Bacillati</taxon>
        <taxon>Actinomycetota</taxon>
        <taxon>Actinomycetes</taxon>
        <taxon>Propionibacteriales</taxon>
        <taxon>Nocardioidaceae</taxon>
        <taxon>Nocardioides</taxon>
    </lineage>
</organism>
<feature type="compositionally biased region" description="Pro residues" evidence="7">
    <location>
        <begin position="18"/>
        <end position="30"/>
    </location>
</feature>
<protein>
    <submittedName>
        <fullName evidence="9">Glu/Leu/Phe/Val dehydrogenase</fullName>
    </submittedName>
</protein>
<dbReference type="Pfam" id="PF02812">
    <property type="entry name" value="ELFV_dehydrog_N"/>
    <property type="match status" value="1"/>
</dbReference>
<dbReference type="EMBL" id="SJZJ01000015">
    <property type="protein sequence ID" value="TCJ23901.1"/>
    <property type="molecule type" value="Genomic_DNA"/>
</dbReference>
<dbReference type="GO" id="GO:0006520">
    <property type="term" value="P:amino acid metabolic process"/>
    <property type="evidence" value="ECO:0007669"/>
    <property type="project" value="InterPro"/>
</dbReference>
<dbReference type="Gene3D" id="3.40.50.10860">
    <property type="entry name" value="Leucine Dehydrogenase, chain A, domain 1"/>
    <property type="match status" value="1"/>
</dbReference>
<keyword evidence="2 6" id="KW-0560">Oxidoreductase</keyword>
<evidence type="ECO:0000256" key="7">
    <source>
        <dbReference type="SAM" id="MobiDB-lite"/>
    </source>
</evidence>
<dbReference type="FunFam" id="3.40.50.10860:FF:000010">
    <property type="entry name" value="Leucine dehydrogenase"/>
    <property type="match status" value="1"/>
</dbReference>
<feature type="region of interest" description="Disordered" evidence="7">
    <location>
        <begin position="1"/>
        <end position="49"/>
    </location>
</feature>
<dbReference type="InterPro" id="IPR016211">
    <property type="entry name" value="Glu/Phe/Leu/Val/Trp_DH_bac/arc"/>
</dbReference>
<evidence type="ECO:0000256" key="5">
    <source>
        <dbReference type="PIRSR" id="PIRSR000188-2"/>
    </source>
</evidence>
<keyword evidence="10" id="KW-1185">Reference proteome</keyword>
<dbReference type="InterPro" id="IPR006095">
    <property type="entry name" value="Glu/Leu/Phe/Val/Trp_DH"/>
</dbReference>
<evidence type="ECO:0000256" key="1">
    <source>
        <dbReference type="ARBA" id="ARBA00006382"/>
    </source>
</evidence>
<dbReference type="SMART" id="SM00839">
    <property type="entry name" value="ELFV_dehydrog"/>
    <property type="match status" value="1"/>
</dbReference>
<sequence length="402" mass="40970">MRWCTPRGGPTRAARPTPVGPLAPPGPPEEPSVSTAVAPVATSAPSRPAGLVFDRTDELATAAHEQVVFCHDRATGLRAIIALHDTTLGPALGGTRIKAYASEADALTDVLRLSQGMTAKSAAAGMDLGGGKAVIIGDPSVIKTRELLLAYGRFVDSLGGRYVTAADIGSTADDLDIVAESTRWVVGKNKGGSGDSGYSTAYGVFCAMRAAAERRFGPSGLSGRTVGVEGVGKVGSRLVSLLAAAGVERILVSDPYAAATAALAANLAHVEVVPSVIDAAVDVYAPCALGATLTPSSVAALRAPVVCGAANNQLLTHDVADLMHARGILWVPDYVANAGGVVQVGGELYGQSHEEVEAKIAAIGHTTEEILRTADDLGITTSAAADAIVEARLAARRSELGR</sequence>
<keyword evidence="3 5" id="KW-0520">NAD</keyword>
<gene>
    <name evidence="9" type="ORF">EPD65_09800</name>
</gene>
<dbReference type="GO" id="GO:0016639">
    <property type="term" value="F:oxidoreductase activity, acting on the CH-NH2 group of donors, NAD or NADP as acceptor"/>
    <property type="evidence" value="ECO:0007669"/>
    <property type="project" value="InterPro"/>
</dbReference>
<evidence type="ECO:0000313" key="9">
    <source>
        <dbReference type="EMBL" id="TCJ23901.1"/>
    </source>
</evidence>
<feature type="compositionally biased region" description="Low complexity" evidence="7">
    <location>
        <begin position="31"/>
        <end position="46"/>
    </location>
</feature>
<name>A0A4R1C0K1_9ACTN</name>
<feature type="domain" description="Glutamate/phenylalanine/leucine/valine/L-tryptophan dehydrogenase C-terminal" evidence="8">
    <location>
        <begin position="194"/>
        <end position="401"/>
    </location>
</feature>
<comment type="caution">
    <text evidence="9">The sequence shown here is derived from an EMBL/GenBank/DDBJ whole genome shotgun (WGS) entry which is preliminary data.</text>
</comment>
<dbReference type="Gene3D" id="3.40.50.720">
    <property type="entry name" value="NAD(P)-binding Rossmann-like Domain"/>
    <property type="match status" value="1"/>
</dbReference>
<comment type="similarity">
    <text evidence="1 6">Belongs to the Glu/Leu/Phe/Val dehydrogenases family.</text>
</comment>
<dbReference type="OrthoDB" id="9803297at2"/>
<evidence type="ECO:0000256" key="4">
    <source>
        <dbReference type="PIRSR" id="PIRSR000188-1"/>
    </source>
</evidence>
<dbReference type="Pfam" id="PF00208">
    <property type="entry name" value="ELFV_dehydrog"/>
    <property type="match status" value="2"/>
</dbReference>
<feature type="active site" description="Proton donor/acceptor" evidence="4">
    <location>
        <position position="132"/>
    </location>
</feature>
<dbReference type="InterPro" id="IPR046346">
    <property type="entry name" value="Aminoacid_DH-like_N_sf"/>
</dbReference>
<dbReference type="SUPFAM" id="SSF53223">
    <property type="entry name" value="Aminoacid dehydrogenase-like, N-terminal domain"/>
    <property type="match status" value="1"/>
</dbReference>
<accession>A0A4R1C0K1</accession>